<dbReference type="PANTHER" id="PTHR24092">
    <property type="entry name" value="PROBABLE PHOSPHOLIPID-TRANSPORTING ATPASE"/>
    <property type="match status" value="1"/>
</dbReference>
<sequence length="1283" mass="145934">MTEQSKSNRKKGKVKWSKLYTFSCLKPNFDDQQLLGQPGFSRVVFCNKPELHKAKPYKYPNNYISTTKYNVVSFLPKALFEQFRRVANLYFLLAAILSATSLAPFTPTSMIAPLVFVVGLSMIKEAVEDWSRFLQDMKVNSRKVKVHAGNGIFVERAWRTLLVGDVVKVTKDEYFPSDLLLLSSSYEDGVCYVETMNLDGETNLKVKRCLEATLNLDEDSGLRTFSATIRCEDPNTNLYTFVGNLEFEKDSSPLSPDQVLLRDSKLRNTDYIYGVVIFSGPDTKVVRNSTRSPSKRSRIERKMDHVIYVLFSILVLISLVTSIGSAIFTDHDMVNAWYLRLKVEESTDPSFDPKDKESKDPSFDPTEPLVSCFYQFVRALILYGYLIPISLYVSIEIVKVLQAMLINKDLQMYDKLSCKSVEARTSNLNEELGQVEIILSDKTGTLTCNQMEFRKCSIEGLSYGGDTTEIDLAASRRMNIEIERYRFSLDGSDSTSRSLEMFEISAENSSTDKVTLANDQGMENFGAGNLGYSVSGKEANIKGFNFRDSRLLRKLWIHRSEISNMMMFFRVMALCHTGIPIEDSQTGKLKYEAESPEEVCFLIAAQEFGFQFCRRTQSKLIIKEPNPSGVEVEREYKLLNLLEFNSSRKRMSVIVRDEDGHIFLFCKGADNIIFDRLADGGRTYQQATTMHLSNYAEDGLRTMLFAYKQIDVTEYENWNLQFMKAKATIGFEREELIEAASEIIEKNLYLLGAVAVDDKLQDGVPECIDKLAQAGMKIWLLTGDKKETAVNIGFACSLLRHDMQQIRISLSKEAESTNQVKAMKEDILQQIESSYQLTIKEENREHPFAMVIDGKALQIALANDMRQKFLRLAVSCAAVICCRVSPKQKALITRSVKEYTGKTTLAIGDGANDVGMIQEADIGIGISGMEGMQAVMASDFSLPQFRFLERLLIVHGHWCYKRISKMILYFVYKNVAFGLTLFYYEIYTSFSGQVLYDDWYLVMFNVLLTSLPVIALGVLEQDVSADTCLQFPALYQQGQRNMYFSWKRIIGWITNGIFASLAIFMLNIYILSPTAFLKDGNVADSAHIGAIMYTCVIWTVNCQIALIVTNFTWIQHFFIWGSILSWYILIFLYGVLPPKYSYRQFQLFVEAIAPAPIYWTATLLIVVVALLPYFIHIVIQRSFYPMDDHVIQEMIYCMTDVTDSPAWLREQENSKKKTHIGFSARCIELKDSPKEKTIRLQLGEEFNTSSLKDGDIEFSLYGNDRAGKKGLVVYGVLFAPVED</sequence>
<feature type="transmembrane region" description="Helical" evidence="15">
    <location>
        <begin position="1117"/>
        <end position="1136"/>
    </location>
</feature>
<feature type="domain" description="P-type ATPase C-terminal" evidence="17">
    <location>
        <begin position="935"/>
        <end position="1185"/>
    </location>
</feature>
<dbReference type="GO" id="GO:0045332">
    <property type="term" value="P:phospholipid translocation"/>
    <property type="evidence" value="ECO:0007669"/>
    <property type="project" value="TreeGrafter"/>
</dbReference>
<feature type="transmembrane region" description="Helical" evidence="15">
    <location>
        <begin position="999"/>
        <end position="1019"/>
    </location>
</feature>
<dbReference type="Gene3D" id="3.40.1110.10">
    <property type="entry name" value="Calcium-transporting ATPase, cytoplasmic domain N"/>
    <property type="match status" value="2"/>
</dbReference>
<evidence type="ECO:0000256" key="2">
    <source>
        <dbReference type="ARBA" id="ARBA00008109"/>
    </source>
</evidence>
<feature type="domain" description="P-type ATPase N-terminal" evidence="16">
    <location>
        <begin position="44"/>
        <end position="111"/>
    </location>
</feature>
<comment type="similarity">
    <text evidence="2 15">Belongs to the cation transport ATPase (P-type) (TC 3.A.3) family. Type IV subfamily.</text>
</comment>
<dbReference type="GO" id="GO:0140326">
    <property type="term" value="F:ATPase-coupled intramembrane lipid transporter activity"/>
    <property type="evidence" value="ECO:0007669"/>
    <property type="project" value="UniProtKB-EC"/>
</dbReference>
<dbReference type="InterPro" id="IPR044492">
    <property type="entry name" value="P_typ_ATPase_HD_dom"/>
</dbReference>
<dbReference type="SUPFAM" id="SSF81665">
    <property type="entry name" value="Calcium ATPase, transmembrane domain M"/>
    <property type="match status" value="1"/>
</dbReference>
<feature type="binding site" evidence="13">
    <location>
        <position position="912"/>
    </location>
    <ligand>
        <name>ATP</name>
        <dbReference type="ChEBI" id="CHEBI:30616"/>
    </ligand>
</feature>
<dbReference type="STRING" id="79200.A0A166IHX3"/>
<keyword evidence="6 13" id="KW-0067">ATP-binding</keyword>
<evidence type="ECO:0000256" key="5">
    <source>
        <dbReference type="ARBA" id="ARBA00022741"/>
    </source>
</evidence>
<feature type="binding site" evidence="13">
    <location>
        <position position="443"/>
    </location>
    <ligand>
        <name>ATP</name>
        <dbReference type="ChEBI" id="CHEBI:30616"/>
    </ligand>
</feature>
<keyword evidence="9 15" id="KW-1133">Transmembrane helix</keyword>
<dbReference type="NCBIfam" id="TIGR01494">
    <property type="entry name" value="ATPase_P-type"/>
    <property type="match status" value="2"/>
</dbReference>
<feature type="transmembrane region" description="Helical" evidence="15">
    <location>
        <begin position="967"/>
        <end position="987"/>
    </location>
</feature>
<dbReference type="InterPro" id="IPR032630">
    <property type="entry name" value="P_typ_ATPase_c"/>
</dbReference>
<dbReference type="OMA" id="YDDWYMV"/>
<keyword evidence="5 13" id="KW-0547">Nucleotide-binding</keyword>
<dbReference type="GO" id="GO:0000287">
    <property type="term" value="F:magnesium ion binding"/>
    <property type="evidence" value="ECO:0007669"/>
    <property type="project" value="UniProtKB-UniRule"/>
</dbReference>
<dbReference type="PROSITE" id="PS00154">
    <property type="entry name" value="ATPASE_E1_E2"/>
    <property type="match status" value="1"/>
</dbReference>
<feature type="transmembrane region" description="Helical" evidence="15">
    <location>
        <begin position="110"/>
        <end position="127"/>
    </location>
</feature>
<feature type="binding site" evidence="14">
    <location>
        <position position="441"/>
    </location>
    <ligand>
        <name>Mg(2+)</name>
        <dbReference type="ChEBI" id="CHEBI:18420"/>
    </ligand>
</feature>
<feature type="transmembrane region" description="Helical" evidence="15">
    <location>
        <begin position="1156"/>
        <end position="1179"/>
    </location>
</feature>
<dbReference type="SUPFAM" id="SSF56784">
    <property type="entry name" value="HAD-like"/>
    <property type="match status" value="1"/>
</dbReference>
<comment type="caution">
    <text evidence="18">The sequence shown here is derived from an EMBL/GenBank/DDBJ whole genome shotgun (WGS) entry which is preliminary data.</text>
</comment>
<evidence type="ECO:0000256" key="8">
    <source>
        <dbReference type="ARBA" id="ARBA00022967"/>
    </source>
</evidence>
<name>A0A166IHX3_DAUCS</name>
<evidence type="ECO:0000256" key="4">
    <source>
        <dbReference type="ARBA" id="ARBA00022723"/>
    </source>
</evidence>
<dbReference type="InterPro" id="IPR023298">
    <property type="entry name" value="ATPase_P-typ_TM_dom_sf"/>
</dbReference>
<feature type="binding site" evidence="13">
    <location>
        <position position="701"/>
    </location>
    <ligand>
        <name>ATP</name>
        <dbReference type="ChEBI" id="CHEBI:30616"/>
    </ligand>
</feature>
<dbReference type="GO" id="GO:0005524">
    <property type="term" value="F:ATP binding"/>
    <property type="evidence" value="ECO:0007669"/>
    <property type="project" value="UniProtKB-UniRule"/>
</dbReference>
<feature type="transmembrane region" description="Helical" evidence="15">
    <location>
        <begin position="373"/>
        <end position="395"/>
    </location>
</feature>
<evidence type="ECO:0000256" key="12">
    <source>
        <dbReference type="PIRSR" id="PIRSR606539-1"/>
    </source>
</evidence>
<dbReference type="InterPro" id="IPR023299">
    <property type="entry name" value="ATPase_P-typ_cyto_dom_N"/>
</dbReference>
<feature type="transmembrane region" description="Helical" evidence="15">
    <location>
        <begin position="306"/>
        <end position="328"/>
    </location>
</feature>
<feature type="binding site" evidence="13">
    <location>
        <position position="644"/>
    </location>
    <ligand>
        <name>ATP</name>
        <dbReference type="ChEBI" id="CHEBI:30616"/>
    </ligand>
</feature>
<evidence type="ECO:0000256" key="15">
    <source>
        <dbReference type="RuleBase" id="RU362033"/>
    </source>
</evidence>
<dbReference type="FunFam" id="2.70.150.10:FF:000023">
    <property type="entry name" value="Phospholipid-transporting ATPase"/>
    <property type="match status" value="1"/>
</dbReference>
<feature type="binding site" evidence="13">
    <location>
        <position position="883"/>
    </location>
    <ligand>
        <name>ATP</name>
        <dbReference type="ChEBI" id="CHEBI:30616"/>
    </ligand>
</feature>
<keyword evidence="3 15" id="KW-0812">Transmembrane</keyword>
<dbReference type="Gene3D" id="2.70.150.10">
    <property type="entry name" value="Calcium-transporting ATPase, cytoplasmic transduction domain A"/>
    <property type="match status" value="1"/>
</dbReference>
<feature type="binding site" evidence="13">
    <location>
        <position position="913"/>
    </location>
    <ligand>
        <name>ATP</name>
        <dbReference type="ChEBI" id="CHEBI:30616"/>
    </ligand>
</feature>
<dbReference type="InterPro" id="IPR008250">
    <property type="entry name" value="ATPase_P-typ_transduc_dom_A_sf"/>
</dbReference>
<dbReference type="Pfam" id="PF16212">
    <property type="entry name" value="PhoLip_ATPase_C"/>
    <property type="match status" value="1"/>
</dbReference>
<feature type="binding site" evidence="13">
    <location>
        <position position="783"/>
    </location>
    <ligand>
        <name>ATP</name>
        <dbReference type="ChEBI" id="CHEBI:30616"/>
    </ligand>
</feature>
<comment type="subcellular location">
    <subcellularLocation>
        <location evidence="1 15">Membrane</location>
        <topology evidence="1 15">Multi-pass membrane protein</topology>
    </subcellularLocation>
</comment>
<evidence type="ECO:0000256" key="1">
    <source>
        <dbReference type="ARBA" id="ARBA00004141"/>
    </source>
</evidence>
<keyword evidence="10 15" id="KW-0472">Membrane</keyword>
<evidence type="ECO:0000256" key="13">
    <source>
        <dbReference type="PIRSR" id="PIRSR606539-2"/>
    </source>
</evidence>
<dbReference type="GO" id="GO:0005886">
    <property type="term" value="C:plasma membrane"/>
    <property type="evidence" value="ECO:0007669"/>
    <property type="project" value="TreeGrafter"/>
</dbReference>
<evidence type="ECO:0000256" key="9">
    <source>
        <dbReference type="ARBA" id="ARBA00022989"/>
    </source>
</evidence>
<feature type="binding site" evidence="13">
    <location>
        <position position="782"/>
    </location>
    <ligand>
        <name>ATP</name>
        <dbReference type="ChEBI" id="CHEBI:30616"/>
    </ligand>
</feature>
<comment type="catalytic activity">
    <reaction evidence="11 15">
        <text>ATP + H2O + phospholipidSide 1 = ADP + phosphate + phospholipidSide 2.</text>
        <dbReference type="EC" id="7.6.2.1"/>
    </reaction>
</comment>
<reference evidence="18" key="1">
    <citation type="journal article" date="2016" name="Nat. Genet.">
        <title>A high-quality carrot genome assembly provides new insights into carotenoid accumulation and asterid genome evolution.</title>
        <authorList>
            <person name="Iorizzo M."/>
            <person name="Ellison S."/>
            <person name="Senalik D."/>
            <person name="Zeng P."/>
            <person name="Satapoomin P."/>
            <person name="Huang J."/>
            <person name="Bowman M."/>
            <person name="Iovene M."/>
            <person name="Sanseverino W."/>
            <person name="Cavagnaro P."/>
            <person name="Yildiz M."/>
            <person name="Macko-Podgorni A."/>
            <person name="Moranska E."/>
            <person name="Grzebelus E."/>
            <person name="Grzebelus D."/>
            <person name="Ashrafi H."/>
            <person name="Zheng Z."/>
            <person name="Cheng S."/>
            <person name="Spooner D."/>
            <person name="Van Deynze A."/>
            <person name="Simon P."/>
        </authorList>
    </citation>
    <scope>NUCLEOTIDE SEQUENCE [LARGE SCALE GENOMIC DNA]</scope>
    <source>
        <tissue evidence="18">Leaf</tissue>
    </source>
</reference>
<feature type="binding site" evidence="13">
    <location>
        <position position="889"/>
    </location>
    <ligand>
        <name>ATP</name>
        <dbReference type="ChEBI" id="CHEBI:30616"/>
    </ligand>
</feature>
<dbReference type="EMBL" id="LNRQ01000001">
    <property type="protein sequence ID" value="KZN11147.1"/>
    <property type="molecule type" value="Genomic_DNA"/>
</dbReference>
<feature type="binding site" evidence="13">
    <location>
        <position position="667"/>
    </location>
    <ligand>
        <name>ATP</name>
        <dbReference type="ChEBI" id="CHEBI:30616"/>
    </ligand>
</feature>
<evidence type="ECO:0000313" key="18">
    <source>
        <dbReference type="EMBL" id="KZN11147.1"/>
    </source>
</evidence>
<dbReference type="FunFam" id="3.40.50.1000:FF:000014">
    <property type="entry name" value="Phospholipid-transporting ATPase"/>
    <property type="match status" value="1"/>
</dbReference>
<dbReference type="EC" id="7.6.2.1" evidence="15"/>
<comment type="cofactor">
    <cofactor evidence="14">
        <name>Mg(2+)</name>
        <dbReference type="ChEBI" id="CHEBI:18420"/>
    </cofactor>
</comment>
<gene>
    <name evidence="18" type="ORF">DCAR_003803</name>
</gene>
<keyword evidence="7 14" id="KW-0460">Magnesium</keyword>
<dbReference type="Pfam" id="PF13246">
    <property type="entry name" value="Cation_ATPase"/>
    <property type="match status" value="1"/>
</dbReference>
<dbReference type="InterPro" id="IPR023214">
    <property type="entry name" value="HAD_sf"/>
</dbReference>
<feature type="binding site" evidence="14">
    <location>
        <position position="909"/>
    </location>
    <ligand>
        <name>Mg(2+)</name>
        <dbReference type="ChEBI" id="CHEBI:18420"/>
    </ligand>
</feature>
<accession>A0A166IHX3</accession>
<keyword evidence="4 14" id="KW-0479">Metal-binding</keyword>
<dbReference type="SFLD" id="SFLDF00027">
    <property type="entry name" value="p-type_atpase"/>
    <property type="match status" value="1"/>
</dbReference>
<dbReference type="Gene3D" id="3.40.50.1000">
    <property type="entry name" value="HAD superfamily/HAD-like"/>
    <property type="match status" value="2"/>
</dbReference>
<dbReference type="PANTHER" id="PTHR24092:SF157">
    <property type="entry name" value="PHOSPHOLIPID-TRANSPORTING ATPASE"/>
    <property type="match status" value="1"/>
</dbReference>
<feature type="active site" description="4-aspartylphosphate intermediate" evidence="12">
    <location>
        <position position="441"/>
    </location>
</feature>
<feature type="binding site" evidence="13">
    <location>
        <position position="598"/>
    </location>
    <ligand>
        <name>ATP</name>
        <dbReference type="ChEBI" id="CHEBI:30616"/>
    </ligand>
</feature>
<evidence type="ECO:0000256" key="14">
    <source>
        <dbReference type="PIRSR" id="PIRSR606539-3"/>
    </source>
</evidence>
<evidence type="ECO:0000259" key="16">
    <source>
        <dbReference type="Pfam" id="PF16209"/>
    </source>
</evidence>
<feature type="transmembrane region" description="Helical" evidence="15">
    <location>
        <begin position="1090"/>
        <end position="1110"/>
    </location>
</feature>
<protein>
    <recommendedName>
        <fullName evidence="15">Phospholipid-transporting ATPase</fullName>
        <ecNumber evidence="15">7.6.2.1</ecNumber>
    </recommendedName>
</protein>
<dbReference type="NCBIfam" id="TIGR01652">
    <property type="entry name" value="ATPase-Plipid"/>
    <property type="match status" value="1"/>
</dbReference>
<dbReference type="SFLD" id="SFLDS00003">
    <property type="entry name" value="Haloacid_Dehalogenase"/>
    <property type="match status" value="1"/>
</dbReference>
<evidence type="ECO:0000256" key="11">
    <source>
        <dbReference type="ARBA" id="ARBA00034036"/>
    </source>
</evidence>
<dbReference type="PRINTS" id="PR00119">
    <property type="entry name" value="CATATPASE"/>
</dbReference>
<feature type="transmembrane region" description="Helical" evidence="15">
    <location>
        <begin position="1049"/>
        <end position="1070"/>
    </location>
</feature>
<dbReference type="InterPro" id="IPR018303">
    <property type="entry name" value="ATPase_P-typ_P_site"/>
</dbReference>
<feature type="binding site" evidence="14">
    <location>
        <position position="913"/>
    </location>
    <ligand>
        <name>Mg(2+)</name>
        <dbReference type="ChEBI" id="CHEBI:18420"/>
    </ligand>
</feature>
<evidence type="ECO:0000256" key="7">
    <source>
        <dbReference type="ARBA" id="ARBA00022842"/>
    </source>
</evidence>
<dbReference type="GO" id="GO:0016887">
    <property type="term" value="F:ATP hydrolysis activity"/>
    <property type="evidence" value="ECO:0007669"/>
    <property type="project" value="InterPro"/>
</dbReference>
<keyword evidence="8 15" id="KW-1278">Translocase</keyword>
<feature type="binding site" evidence="13">
    <location>
        <position position="784"/>
    </location>
    <ligand>
        <name>ATP</name>
        <dbReference type="ChEBI" id="CHEBI:30616"/>
    </ligand>
</feature>
<dbReference type="CDD" id="cd02073">
    <property type="entry name" value="P-type_ATPase_APLT_Dnf-like"/>
    <property type="match status" value="1"/>
</dbReference>
<dbReference type="SFLD" id="SFLDG00002">
    <property type="entry name" value="C1.7:_P-type_atpase_like"/>
    <property type="match status" value="1"/>
</dbReference>
<dbReference type="InterPro" id="IPR032631">
    <property type="entry name" value="P-type_ATPase_N"/>
</dbReference>
<evidence type="ECO:0000256" key="6">
    <source>
        <dbReference type="ARBA" id="ARBA00022840"/>
    </source>
</evidence>
<evidence type="ECO:0000256" key="10">
    <source>
        <dbReference type="ARBA" id="ARBA00023136"/>
    </source>
</evidence>
<feature type="transmembrane region" description="Helical" evidence="15">
    <location>
        <begin position="86"/>
        <end position="104"/>
    </location>
</feature>
<proteinExistence type="inferred from homology"/>
<dbReference type="InterPro" id="IPR001757">
    <property type="entry name" value="P_typ_ATPase"/>
</dbReference>
<dbReference type="Gramene" id="KZN11147">
    <property type="protein sequence ID" value="KZN11147"/>
    <property type="gene ID" value="DCAR_003803"/>
</dbReference>
<feature type="binding site" evidence="13">
    <location>
        <position position="442"/>
    </location>
    <ligand>
        <name>ATP</name>
        <dbReference type="ChEBI" id="CHEBI:30616"/>
    </ligand>
</feature>
<dbReference type="Pfam" id="PF16209">
    <property type="entry name" value="PhoLip_ATPase_N"/>
    <property type="match status" value="1"/>
</dbReference>
<evidence type="ECO:0000256" key="3">
    <source>
        <dbReference type="ARBA" id="ARBA00022692"/>
    </source>
</evidence>
<dbReference type="SUPFAM" id="SSF81660">
    <property type="entry name" value="Metal cation-transporting ATPase, ATP-binding domain N"/>
    <property type="match status" value="1"/>
</dbReference>
<dbReference type="SUPFAM" id="SSF81653">
    <property type="entry name" value="Calcium ATPase, transduction domain A"/>
    <property type="match status" value="1"/>
</dbReference>
<feature type="binding site" evidence="14">
    <location>
        <position position="443"/>
    </location>
    <ligand>
        <name>Mg(2+)</name>
        <dbReference type="ChEBI" id="CHEBI:18420"/>
    </ligand>
</feature>
<dbReference type="InterPro" id="IPR036412">
    <property type="entry name" value="HAD-like_sf"/>
</dbReference>
<organism evidence="18">
    <name type="scientific">Daucus carota subsp. sativus</name>
    <name type="common">Carrot</name>
    <dbReference type="NCBI Taxonomy" id="79200"/>
    <lineage>
        <taxon>Eukaryota</taxon>
        <taxon>Viridiplantae</taxon>
        <taxon>Streptophyta</taxon>
        <taxon>Embryophyta</taxon>
        <taxon>Tracheophyta</taxon>
        <taxon>Spermatophyta</taxon>
        <taxon>Magnoliopsida</taxon>
        <taxon>eudicotyledons</taxon>
        <taxon>Gunneridae</taxon>
        <taxon>Pentapetalae</taxon>
        <taxon>asterids</taxon>
        <taxon>campanulids</taxon>
        <taxon>Apiales</taxon>
        <taxon>Apiaceae</taxon>
        <taxon>Apioideae</taxon>
        <taxon>Scandiceae</taxon>
        <taxon>Daucinae</taxon>
        <taxon>Daucus</taxon>
        <taxon>Daucus sect. Daucus</taxon>
    </lineage>
</organism>
<feature type="binding site" evidence="13">
    <location>
        <position position="441"/>
    </location>
    <ligand>
        <name>ATP</name>
        <dbReference type="ChEBI" id="CHEBI:30616"/>
    </ligand>
</feature>
<dbReference type="InterPro" id="IPR006539">
    <property type="entry name" value="P-type_ATPase_IV"/>
</dbReference>
<evidence type="ECO:0000259" key="17">
    <source>
        <dbReference type="Pfam" id="PF16212"/>
    </source>
</evidence>